<protein>
    <submittedName>
        <fullName evidence="2">Uncharacterized protein</fullName>
    </submittedName>
</protein>
<dbReference type="AlphaFoldDB" id="M1W5K5"/>
<dbReference type="eggNOG" id="ENOG502T1MC">
    <property type="taxonomic scope" value="Eukaryota"/>
</dbReference>
<proteinExistence type="predicted"/>
<dbReference type="Proteomes" id="UP000016801">
    <property type="component" value="Unassembled WGS sequence"/>
</dbReference>
<keyword evidence="3" id="KW-1185">Reference proteome</keyword>
<evidence type="ECO:0000313" key="3">
    <source>
        <dbReference type="Proteomes" id="UP000016801"/>
    </source>
</evidence>
<feature type="region of interest" description="Disordered" evidence="1">
    <location>
        <begin position="1"/>
        <end position="71"/>
    </location>
</feature>
<sequence length="481" mass="54125">MSDAITERALAALDPDDFEGYDEVWREERRRERDRSPPTNEPLDDELKTGQHEQTASNCHEGPIKLSSGGENKALYSDKLEFTHKIPIYPNTHRHDHSTNVGGMEQKECSVELNYLVPEDIERCPWVLLSSHGVHNHAPPPPNFPPTKWGEFAASILSKLDDPNSATNESIKHEALKSALNKVGLQTLAAGNPGTLQGNRIENLLQFWKIDTYPCGPDLIEWEGYRAANKKAAEQSGGNTSSVARDGPDGVLTEGTRTEEVSDRRNMDSYFEYGIHRNQANQSNWNKHYKALRRQALRKRKRDELEDRIEEDLNRQGGESSAFPEADLGNMHPNGATRTPAGQPSAPRDPSPRAGQDQTVRPTVESQSLFPYPAGLTLPPSQGRDNNGRSPASRTLEHTQPSMWEQLVEKQRLVNEGERLRLAGEALRQAGEAQRQAGEAQRQGFAQRMMNLREEFTRSMIRRIEAGETEFDPKIFDLLDR</sequence>
<feature type="region of interest" description="Disordered" evidence="1">
    <location>
        <begin position="309"/>
        <end position="399"/>
    </location>
</feature>
<feature type="region of interest" description="Disordered" evidence="1">
    <location>
        <begin position="233"/>
        <end position="263"/>
    </location>
</feature>
<organism evidence="2 3">
    <name type="scientific">Claviceps purpurea (strain 20.1)</name>
    <name type="common">Ergot fungus</name>
    <name type="synonym">Sphacelia segetum</name>
    <dbReference type="NCBI Taxonomy" id="1111077"/>
    <lineage>
        <taxon>Eukaryota</taxon>
        <taxon>Fungi</taxon>
        <taxon>Dikarya</taxon>
        <taxon>Ascomycota</taxon>
        <taxon>Pezizomycotina</taxon>
        <taxon>Sordariomycetes</taxon>
        <taxon>Hypocreomycetidae</taxon>
        <taxon>Hypocreales</taxon>
        <taxon>Clavicipitaceae</taxon>
        <taxon>Claviceps</taxon>
    </lineage>
</organism>
<feature type="compositionally biased region" description="Basic and acidic residues" evidence="1">
    <location>
        <begin position="23"/>
        <end position="36"/>
    </location>
</feature>
<feature type="compositionally biased region" description="Polar residues" evidence="1">
    <location>
        <begin position="356"/>
        <end position="369"/>
    </location>
</feature>
<dbReference type="VEuPathDB" id="FungiDB:CPUR_08078"/>
<evidence type="ECO:0000313" key="2">
    <source>
        <dbReference type="EMBL" id="CCE34146.1"/>
    </source>
</evidence>
<evidence type="ECO:0000256" key="1">
    <source>
        <dbReference type="SAM" id="MobiDB-lite"/>
    </source>
</evidence>
<name>M1W5K5_CLAP2</name>
<dbReference type="EMBL" id="CAGA01000077">
    <property type="protein sequence ID" value="CCE34146.1"/>
    <property type="molecule type" value="Genomic_DNA"/>
</dbReference>
<reference evidence="2 3" key="1">
    <citation type="journal article" date="2013" name="PLoS Genet.">
        <title>Plant-symbiotic fungi as chemical engineers: Multi-genome analysis of the Clavicipitaceae reveals dynamics of alkaloid loci.</title>
        <authorList>
            <person name="Schardl C.L."/>
            <person name="Young C.A."/>
            <person name="Hesse U."/>
            <person name="Amyotte S.G."/>
            <person name="Andreeva K."/>
            <person name="Calie P.J."/>
            <person name="Fleetwood D.J."/>
            <person name="Haws D.C."/>
            <person name="Moore N."/>
            <person name="Oeser B."/>
            <person name="Panaccione D.G."/>
            <person name="Schweri K.K."/>
            <person name="Voisey C.R."/>
            <person name="Farman M.L."/>
            <person name="Jaromczyk J.W."/>
            <person name="Roe B.A."/>
            <person name="O'Sullivan D.M."/>
            <person name="Scott B."/>
            <person name="Tudzynski P."/>
            <person name="An Z."/>
            <person name="Arnaoudova E.G."/>
            <person name="Bullock C.T."/>
            <person name="Charlton N.D."/>
            <person name="Chen L."/>
            <person name="Cox M."/>
            <person name="Dinkins R.D."/>
            <person name="Florea S."/>
            <person name="Glenn A.E."/>
            <person name="Gordon A."/>
            <person name="Gueldener U."/>
            <person name="Harris D.R."/>
            <person name="Hollin W."/>
            <person name="Jaromczyk J."/>
            <person name="Johnson R.D."/>
            <person name="Khan A.K."/>
            <person name="Leistner E."/>
            <person name="Leuchtmann A."/>
            <person name="Li C."/>
            <person name="Liu J."/>
            <person name="Liu J."/>
            <person name="Liu M."/>
            <person name="Mace W."/>
            <person name="Machado C."/>
            <person name="Nagabhyru P."/>
            <person name="Pan J."/>
            <person name="Schmid J."/>
            <person name="Sugawara K."/>
            <person name="Steiner U."/>
            <person name="Takach J.E."/>
            <person name="Tanaka E."/>
            <person name="Webb J.S."/>
            <person name="Wilson E.V."/>
            <person name="Wiseman J.L."/>
            <person name="Yoshida R."/>
            <person name="Zeng Z."/>
        </authorList>
    </citation>
    <scope>NUCLEOTIDE SEQUENCE [LARGE SCALE GENOMIC DNA]</scope>
    <source>
        <strain evidence="2 3">20.1</strain>
    </source>
</reference>
<comment type="caution">
    <text evidence="2">The sequence shown here is derived from an EMBL/GenBank/DDBJ whole genome shotgun (WGS) entry which is preliminary data.</text>
</comment>
<dbReference type="OrthoDB" id="3268409at2759"/>
<accession>M1W5K5</accession>
<dbReference type="HOGENOM" id="CLU_567406_0_0_1"/>
<feature type="compositionally biased region" description="Polar residues" evidence="1">
    <location>
        <begin position="379"/>
        <end position="399"/>
    </location>
</feature>
<gene>
    <name evidence="2" type="ORF">CPUR_08078</name>
</gene>